<sequence length="319" mass="36093">MEVSDSRTVADFQKTTFCGHPRSHVVKVLLQNVQLGHADYACYWSLELLCSGLVHSLWATLFDAAALHINRANPNVFLYLASAYERYVPIEQVFTVSTMTSIRNNPDVRQIICEVAATLAGCRKNKLPSLPTIKPLHDFDPQTIQEHLKAPSQLFGRLTLRPADPLPVAVPLNEFVYCLRGDVRDATRALYWMAWVFAYCREHKKQTKQPLIFANRFDEFVSEPHGAHPVWIFWDAIRKQTQAHARPVIDVLYKMYCLRWSPTDAKAKQHLLIAAILIVCEGTTFDATVVTGNTVAVSNVLQGMPGWIDAIVRMQKSFA</sequence>
<proteinExistence type="predicted"/>
<organism evidence="1">
    <name type="scientific">viral metagenome</name>
    <dbReference type="NCBI Taxonomy" id="1070528"/>
    <lineage>
        <taxon>unclassified sequences</taxon>
        <taxon>metagenomes</taxon>
        <taxon>organismal metagenomes</taxon>
    </lineage>
</organism>
<dbReference type="EMBL" id="MN739021">
    <property type="protein sequence ID" value="QHT35408.1"/>
    <property type="molecule type" value="Genomic_DNA"/>
</dbReference>
<evidence type="ECO:0000313" key="1">
    <source>
        <dbReference type="EMBL" id="QHT35408.1"/>
    </source>
</evidence>
<protein>
    <submittedName>
        <fullName evidence="1">Uncharacterized protein</fullName>
    </submittedName>
</protein>
<name>A0A6C0F1U7_9ZZZZ</name>
<dbReference type="AlphaFoldDB" id="A0A6C0F1U7"/>
<accession>A0A6C0F1U7</accession>
<reference evidence="1" key="1">
    <citation type="journal article" date="2020" name="Nature">
        <title>Giant virus diversity and host interactions through global metagenomics.</title>
        <authorList>
            <person name="Schulz F."/>
            <person name="Roux S."/>
            <person name="Paez-Espino D."/>
            <person name="Jungbluth S."/>
            <person name="Walsh D.A."/>
            <person name="Denef V.J."/>
            <person name="McMahon K.D."/>
            <person name="Konstantinidis K.T."/>
            <person name="Eloe-Fadrosh E.A."/>
            <person name="Kyrpides N.C."/>
            <person name="Woyke T."/>
        </authorList>
    </citation>
    <scope>NUCLEOTIDE SEQUENCE</scope>
    <source>
        <strain evidence="1">GVMAG-M-3300009180-45</strain>
    </source>
</reference>